<dbReference type="Proteomes" id="UP001289135">
    <property type="component" value="Unassembled WGS sequence"/>
</dbReference>
<evidence type="ECO:0000256" key="6">
    <source>
        <dbReference type="HAMAP-Rule" id="MF_00360"/>
    </source>
</evidence>
<evidence type="ECO:0000313" key="7">
    <source>
        <dbReference type="EMBL" id="MDZ5761087.1"/>
    </source>
</evidence>
<comment type="similarity">
    <text evidence="1 6">Belongs to the bacterial ribosomal protein bS6 family.</text>
</comment>
<gene>
    <name evidence="6" type="primary">rpsF</name>
    <name evidence="7" type="ORF">Lyticum_00249</name>
</gene>
<keyword evidence="6" id="KW-0694">RNA-binding</keyword>
<accession>A0AAE5AGQ9</accession>
<evidence type="ECO:0000256" key="3">
    <source>
        <dbReference type="ARBA" id="ARBA00023274"/>
    </source>
</evidence>
<dbReference type="GO" id="GO:0006412">
    <property type="term" value="P:translation"/>
    <property type="evidence" value="ECO:0007669"/>
    <property type="project" value="UniProtKB-UniRule"/>
</dbReference>
<reference evidence="7" key="1">
    <citation type="submission" date="2023-02" db="EMBL/GenBank/DDBJ databases">
        <title>Host association and intracellularity evolved multiple times independently in the Rickettsiales.</title>
        <authorList>
            <person name="Castelli M."/>
            <person name="Nardi T."/>
            <person name="Gammuto L."/>
            <person name="Bellinzona G."/>
            <person name="Sabaneyeva E."/>
            <person name="Potekhin A."/>
            <person name="Serra V."/>
            <person name="Petroni G."/>
            <person name="Sassera D."/>
        </authorList>
    </citation>
    <scope>NUCLEOTIDE SEQUENCE</scope>
    <source>
        <strain evidence="7">USBL-36I1</strain>
    </source>
</reference>
<keyword evidence="3 6" id="KW-0687">Ribonucleoprotein</keyword>
<dbReference type="InterPro" id="IPR000529">
    <property type="entry name" value="Ribosomal_bS6"/>
</dbReference>
<dbReference type="EMBL" id="JARGYU010000001">
    <property type="protein sequence ID" value="MDZ5761087.1"/>
    <property type="molecule type" value="Genomic_DNA"/>
</dbReference>
<keyword evidence="2 6" id="KW-0689">Ribosomal protein</keyword>
<dbReference type="InterPro" id="IPR035980">
    <property type="entry name" value="Ribosomal_bS6_sf"/>
</dbReference>
<evidence type="ECO:0000256" key="1">
    <source>
        <dbReference type="ARBA" id="ARBA00009512"/>
    </source>
</evidence>
<dbReference type="GO" id="GO:0070181">
    <property type="term" value="F:small ribosomal subunit rRNA binding"/>
    <property type="evidence" value="ECO:0007669"/>
    <property type="project" value="TreeGrafter"/>
</dbReference>
<comment type="caution">
    <text evidence="7">The sequence shown here is derived from an EMBL/GenBank/DDBJ whole genome shotgun (WGS) entry which is preliminary data.</text>
</comment>
<evidence type="ECO:0000313" key="8">
    <source>
        <dbReference type="Proteomes" id="UP001289135"/>
    </source>
</evidence>
<evidence type="ECO:0000256" key="5">
    <source>
        <dbReference type="ARBA" id="ARBA00035294"/>
    </source>
</evidence>
<sequence>MKKYEILLVFHEMSHMDASSILNGYINVINTNGGKIIQKEDWGNKQFAFPIKSRKKGKKYNRGYYNFLIIEGNANIINEMHSRFKVNRENVLRFNVIASPQELTKIQPADDVIEESN</sequence>
<dbReference type="GO" id="GO:0003735">
    <property type="term" value="F:structural constituent of ribosome"/>
    <property type="evidence" value="ECO:0007669"/>
    <property type="project" value="InterPro"/>
</dbReference>
<dbReference type="HAMAP" id="MF_00360">
    <property type="entry name" value="Ribosomal_bS6"/>
    <property type="match status" value="1"/>
</dbReference>
<dbReference type="InterPro" id="IPR020814">
    <property type="entry name" value="Ribosomal_S6_plastid/chlpt"/>
</dbReference>
<dbReference type="InterPro" id="IPR014717">
    <property type="entry name" value="Transl_elong_EF1B/ribsomal_bS6"/>
</dbReference>
<comment type="function">
    <text evidence="4 6">Binds together with bS18 to 16S ribosomal RNA.</text>
</comment>
<name>A0AAE5AGQ9_9RICK</name>
<dbReference type="NCBIfam" id="TIGR00166">
    <property type="entry name" value="S6"/>
    <property type="match status" value="1"/>
</dbReference>
<dbReference type="SUPFAM" id="SSF54995">
    <property type="entry name" value="Ribosomal protein S6"/>
    <property type="match status" value="1"/>
</dbReference>
<proteinExistence type="inferred from homology"/>
<dbReference type="RefSeq" id="WP_322498516.1">
    <property type="nucleotide sequence ID" value="NZ_JARGYU010000001.1"/>
</dbReference>
<evidence type="ECO:0000256" key="2">
    <source>
        <dbReference type="ARBA" id="ARBA00022980"/>
    </source>
</evidence>
<dbReference type="GO" id="GO:0005737">
    <property type="term" value="C:cytoplasm"/>
    <property type="evidence" value="ECO:0007669"/>
    <property type="project" value="UniProtKB-ARBA"/>
</dbReference>
<keyword evidence="6" id="KW-0699">rRNA-binding</keyword>
<dbReference type="Gene3D" id="3.30.70.60">
    <property type="match status" value="1"/>
</dbReference>
<dbReference type="GO" id="GO:0005840">
    <property type="term" value="C:ribosome"/>
    <property type="evidence" value="ECO:0007669"/>
    <property type="project" value="UniProtKB-KW"/>
</dbReference>
<keyword evidence="8" id="KW-1185">Reference proteome</keyword>
<dbReference type="AlphaFoldDB" id="A0AAE5AGQ9"/>
<dbReference type="PANTHER" id="PTHR21011:SF1">
    <property type="entry name" value="SMALL RIBOSOMAL SUBUNIT PROTEIN BS6M"/>
    <property type="match status" value="1"/>
</dbReference>
<dbReference type="GO" id="GO:1990904">
    <property type="term" value="C:ribonucleoprotein complex"/>
    <property type="evidence" value="ECO:0007669"/>
    <property type="project" value="UniProtKB-KW"/>
</dbReference>
<protein>
    <recommendedName>
        <fullName evidence="5 6">Small ribosomal subunit protein bS6</fullName>
    </recommendedName>
</protein>
<dbReference type="PANTHER" id="PTHR21011">
    <property type="entry name" value="MITOCHONDRIAL 28S RIBOSOMAL PROTEIN S6"/>
    <property type="match status" value="1"/>
</dbReference>
<dbReference type="Pfam" id="PF01250">
    <property type="entry name" value="Ribosomal_S6"/>
    <property type="match status" value="1"/>
</dbReference>
<evidence type="ECO:0000256" key="4">
    <source>
        <dbReference type="ARBA" id="ARBA00035104"/>
    </source>
</evidence>
<dbReference type="CDD" id="cd00473">
    <property type="entry name" value="bS6"/>
    <property type="match status" value="1"/>
</dbReference>
<organism evidence="7 8">
    <name type="scientific">Lyticum sinuosum</name>
    <dbReference type="NCBI Taxonomy" id="1332059"/>
    <lineage>
        <taxon>Bacteria</taxon>
        <taxon>Pseudomonadati</taxon>
        <taxon>Pseudomonadota</taxon>
        <taxon>Alphaproteobacteria</taxon>
        <taxon>Rickettsiales</taxon>
        <taxon>Lyticum</taxon>
    </lineage>
</organism>